<protein>
    <submittedName>
        <fullName evidence="1">Unannotated protein</fullName>
    </submittedName>
</protein>
<accession>A0A6J6F068</accession>
<name>A0A6J6F068_9ZZZZ</name>
<proteinExistence type="predicted"/>
<organism evidence="1">
    <name type="scientific">freshwater metagenome</name>
    <dbReference type="NCBI Taxonomy" id="449393"/>
    <lineage>
        <taxon>unclassified sequences</taxon>
        <taxon>metagenomes</taxon>
        <taxon>ecological metagenomes</taxon>
    </lineage>
</organism>
<sequence>MEGEAIVETAASEGDEVVHRIRGDSRVEIHNDVALGRCNRDSIDG</sequence>
<gene>
    <name evidence="1" type="ORF">UFOPK1603_01734</name>
</gene>
<dbReference type="AlphaFoldDB" id="A0A6J6F068"/>
<dbReference type="EMBL" id="CAEZTG010000220">
    <property type="protein sequence ID" value="CAB4580363.1"/>
    <property type="molecule type" value="Genomic_DNA"/>
</dbReference>
<evidence type="ECO:0000313" key="1">
    <source>
        <dbReference type="EMBL" id="CAB4580363.1"/>
    </source>
</evidence>
<reference evidence="1" key="1">
    <citation type="submission" date="2020-05" db="EMBL/GenBank/DDBJ databases">
        <authorList>
            <person name="Chiriac C."/>
            <person name="Salcher M."/>
            <person name="Ghai R."/>
            <person name="Kavagutti S V."/>
        </authorList>
    </citation>
    <scope>NUCLEOTIDE SEQUENCE</scope>
</reference>